<dbReference type="Proteomes" id="UP000254502">
    <property type="component" value="Unassembled WGS sequence"/>
</dbReference>
<dbReference type="InterPro" id="IPR006728">
    <property type="entry name" value="YezG-like"/>
</dbReference>
<organism evidence="1 2">
    <name type="scientific">Staphylococcus aureus</name>
    <dbReference type="NCBI Taxonomy" id="1280"/>
    <lineage>
        <taxon>Bacteria</taxon>
        <taxon>Bacillati</taxon>
        <taxon>Bacillota</taxon>
        <taxon>Bacilli</taxon>
        <taxon>Bacillales</taxon>
        <taxon>Staphylococcaceae</taxon>
        <taxon>Staphylococcus</taxon>
    </lineage>
</organism>
<name>A0A380DKQ6_STAAU</name>
<gene>
    <name evidence="1" type="ORF">NCTC5664_00539</name>
</gene>
<proteinExistence type="predicted"/>
<dbReference type="Gene3D" id="3.30.500.20">
    <property type="entry name" value="BH3703-like domains"/>
    <property type="match status" value="1"/>
</dbReference>
<dbReference type="Pfam" id="PF04634">
    <property type="entry name" value="YezG-like"/>
    <property type="match status" value="1"/>
</dbReference>
<reference evidence="1 2" key="1">
    <citation type="submission" date="2018-06" db="EMBL/GenBank/DDBJ databases">
        <authorList>
            <consortium name="Pathogen Informatics"/>
            <person name="Doyle S."/>
        </authorList>
    </citation>
    <scope>NUCLEOTIDE SEQUENCE [LARGE SCALE GENOMIC DNA]</scope>
    <source>
        <strain evidence="1 2">NCTC5664</strain>
    </source>
</reference>
<dbReference type="InterPro" id="IPR036170">
    <property type="entry name" value="YezG-like_sf"/>
</dbReference>
<dbReference type="SUPFAM" id="SSF160424">
    <property type="entry name" value="BH3703-like"/>
    <property type="match status" value="1"/>
</dbReference>
<sequence length="136" mass="16511">MIPVDWERYMLIAYVDDGGGQVIFIIPKPGNDELYYYSSIVEDYNVLEEIFDDLWMELYRSFKKLRNIFKEESLEPWTSCEFDFTSEGKLNVTFDYIDWINTEFDQLSLENYYMYKKFGVIPEMEYEVEEVKEIEQ</sequence>
<evidence type="ECO:0000313" key="1">
    <source>
        <dbReference type="EMBL" id="SUK34492.1"/>
    </source>
</evidence>
<protein>
    <submittedName>
        <fullName evidence="1">Cytosolic protein</fullName>
    </submittedName>
</protein>
<accession>A0A380DKQ6</accession>
<evidence type="ECO:0000313" key="2">
    <source>
        <dbReference type="Proteomes" id="UP000254502"/>
    </source>
</evidence>
<dbReference type="AlphaFoldDB" id="A0A380DKQ6"/>
<dbReference type="EMBL" id="UHAQ01000002">
    <property type="protein sequence ID" value="SUK34492.1"/>
    <property type="molecule type" value="Genomic_DNA"/>
</dbReference>
<dbReference type="NCBIfam" id="TIGR01741">
    <property type="entry name" value="staph_tand_hypo"/>
    <property type="match status" value="1"/>
</dbReference>